<keyword evidence="2" id="KW-1185">Reference proteome</keyword>
<dbReference type="EMBL" id="JADBEM010000001">
    <property type="protein sequence ID" value="MBE1606264.1"/>
    <property type="molecule type" value="Genomic_DNA"/>
</dbReference>
<dbReference type="AlphaFoldDB" id="A0A927MTB7"/>
<evidence type="ECO:0000313" key="2">
    <source>
        <dbReference type="Proteomes" id="UP000638648"/>
    </source>
</evidence>
<organism evidence="1 2">
    <name type="scientific">Actinopolymorpha pittospori</name>
    <dbReference type="NCBI Taxonomy" id="648752"/>
    <lineage>
        <taxon>Bacteria</taxon>
        <taxon>Bacillati</taxon>
        <taxon>Actinomycetota</taxon>
        <taxon>Actinomycetes</taxon>
        <taxon>Propionibacteriales</taxon>
        <taxon>Actinopolymorphaceae</taxon>
        <taxon>Actinopolymorpha</taxon>
    </lineage>
</organism>
<sequence>MPSTWESFDAFYARTYADDLARDEAGEWDELHDLMAEIPSRTGKESDEC</sequence>
<evidence type="ECO:0000313" key="1">
    <source>
        <dbReference type="EMBL" id="MBE1606264.1"/>
    </source>
</evidence>
<proteinExistence type="predicted"/>
<comment type="caution">
    <text evidence="1">The sequence shown here is derived from an EMBL/GenBank/DDBJ whole genome shotgun (WGS) entry which is preliminary data.</text>
</comment>
<protein>
    <submittedName>
        <fullName evidence="1">Uncharacterized protein</fullName>
    </submittedName>
</protein>
<accession>A0A927MTB7</accession>
<dbReference type="RefSeq" id="WP_192750425.1">
    <property type="nucleotide sequence ID" value="NZ_BAABJL010000011.1"/>
</dbReference>
<dbReference type="Proteomes" id="UP000638648">
    <property type="component" value="Unassembled WGS sequence"/>
</dbReference>
<reference evidence="1" key="1">
    <citation type="submission" date="2020-10" db="EMBL/GenBank/DDBJ databases">
        <title>Sequencing the genomes of 1000 actinobacteria strains.</title>
        <authorList>
            <person name="Klenk H.-P."/>
        </authorList>
    </citation>
    <scope>NUCLEOTIDE SEQUENCE</scope>
    <source>
        <strain evidence="1">DSM 45354</strain>
    </source>
</reference>
<name>A0A927MTB7_9ACTN</name>
<gene>
    <name evidence="1" type="ORF">HEB94_003112</name>
</gene>